<accession>A0A8J1UFH7</accession>
<dbReference type="SMART" id="SM00365">
    <property type="entry name" value="LRR_SD22"/>
    <property type="match status" value="6"/>
</dbReference>
<dbReference type="OrthoDB" id="2431000at2759"/>
<dbReference type="PRINTS" id="PR00019">
    <property type="entry name" value="LEURICHRPT"/>
</dbReference>
<dbReference type="InterPro" id="IPR003591">
    <property type="entry name" value="Leu-rich_rpt_typical-subtyp"/>
</dbReference>
<comment type="caution">
    <text evidence="4">The sequence shown here is derived from an EMBL/GenBank/DDBJ whole genome shotgun (WGS) entry which is preliminary data.</text>
</comment>
<organism evidence="4 5">
    <name type="scientific">Owenia fusiformis</name>
    <name type="common">Polychaete worm</name>
    <dbReference type="NCBI Taxonomy" id="6347"/>
    <lineage>
        <taxon>Eukaryota</taxon>
        <taxon>Metazoa</taxon>
        <taxon>Spiralia</taxon>
        <taxon>Lophotrochozoa</taxon>
        <taxon>Annelida</taxon>
        <taxon>Polychaeta</taxon>
        <taxon>Sedentaria</taxon>
        <taxon>Canalipalpata</taxon>
        <taxon>Sabellida</taxon>
        <taxon>Oweniida</taxon>
        <taxon>Oweniidae</taxon>
        <taxon>Owenia</taxon>
    </lineage>
</organism>
<dbReference type="PANTHER" id="PTHR24373">
    <property type="entry name" value="SLIT RELATED LEUCINE-RICH REPEAT NEURONAL PROTEIN"/>
    <property type="match status" value="1"/>
</dbReference>
<dbReference type="InterPro" id="IPR032675">
    <property type="entry name" value="LRR_dom_sf"/>
</dbReference>
<dbReference type="EMBL" id="CAIIXF020000007">
    <property type="protein sequence ID" value="CAH1788789.1"/>
    <property type="molecule type" value="Genomic_DNA"/>
</dbReference>
<name>A0A8J1UFH7_OWEFU</name>
<dbReference type="Pfam" id="PF13855">
    <property type="entry name" value="LRR_8"/>
    <property type="match status" value="3"/>
</dbReference>
<dbReference type="AlphaFoldDB" id="A0A8J1UFH7"/>
<evidence type="ECO:0000256" key="2">
    <source>
        <dbReference type="ARBA" id="ARBA00022729"/>
    </source>
</evidence>
<gene>
    <name evidence="4" type="ORF">OFUS_LOCUS14253</name>
</gene>
<evidence type="ECO:0000256" key="3">
    <source>
        <dbReference type="ARBA" id="ARBA00022737"/>
    </source>
</evidence>
<dbReference type="Proteomes" id="UP000749559">
    <property type="component" value="Unassembled WGS sequence"/>
</dbReference>
<dbReference type="PANTHER" id="PTHR24373:SF387">
    <property type="entry name" value="LEUCINE-RICH REPEATS AND IMMUNOGLOBULIN-LIKE DOMAINS PROTEIN SMA-10"/>
    <property type="match status" value="1"/>
</dbReference>
<dbReference type="InterPro" id="IPR001611">
    <property type="entry name" value="Leu-rich_rpt"/>
</dbReference>
<proteinExistence type="predicted"/>
<reference evidence="4" key="1">
    <citation type="submission" date="2022-03" db="EMBL/GenBank/DDBJ databases">
        <authorList>
            <person name="Martin C."/>
        </authorList>
    </citation>
    <scope>NUCLEOTIDE SEQUENCE</scope>
</reference>
<dbReference type="GO" id="GO:0005615">
    <property type="term" value="C:extracellular space"/>
    <property type="evidence" value="ECO:0007669"/>
    <property type="project" value="TreeGrafter"/>
</dbReference>
<evidence type="ECO:0000256" key="1">
    <source>
        <dbReference type="ARBA" id="ARBA00022614"/>
    </source>
</evidence>
<dbReference type="InterPro" id="IPR026906">
    <property type="entry name" value="LRR_5"/>
</dbReference>
<dbReference type="PROSITE" id="PS51450">
    <property type="entry name" value="LRR"/>
    <property type="match status" value="4"/>
</dbReference>
<protein>
    <submittedName>
        <fullName evidence="4">Uncharacterized protein</fullName>
    </submittedName>
</protein>
<dbReference type="SMART" id="SM00369">
    <property type="entry name" value="LRR_TYP"/>
    <property type="match status" value="10"/>
</dbReference>
<sequence length="679" mass="76020">MEVNTMLLLTCFAMMISKVVLAGEQWPGDSDACPGNCECTTGIITCTNLKTLPQIPHGTHTAILTKCHIPTLEDNSFKNMTNITSLKMRHLNMDGQVAIKQNAFIGLDNLQELEISSTFLLIPSGKIDAFDSLVNLKSLNLSGAELMGIDAQQILKNITRLEILDLSHNMIATLTVDLSDNLQHLVHVNLAVNAFASIDDAVNVFNKSTDLQYLDLSAALWRRPGSIAIDKLGPVFLTFTKPLVLKLNSALIPKIENDFFDNAQTISELYFTDCRIELIAENTLKKLSPIKTLDISKNPQLTMKILFSSLKEVDISELIFQDNQFDIEIDMDLVLLLENTSLEILDLSHGQLRTISPEAFSPLTKLTELDLSYNQIRTVTKLGEFLKMKTLNLQHNQLKSLDTNTFNQLYNIESLYLNDNLLKDVDENALYNMGKLEILDLSNNNITVLPDNFFFSMLNLKTLKLSQALRLKEQSKWNKVFASLWRLETLLVQNNGITGLHADTFQYLKTLQELDISGNELQLLPVGLFNTAGSTLQSVKANRNLIKTIDVKVFDKLNNLTLLDVSMNPFNCVCELGEFAGWIVNNSVVFDSNQTQCLTPASLQNTTVSKYAFEIPMNCYVINTPDLPVGFVVLFVFFILIGLLAVGLVFYLVRNRIKTVLSPESKIRYGAINDTDADL</sequence>
<evidence type="ECO:0000313" key="5">
    <source>
        <dbReference type="Proteomes" id="UP000749559"/>
    </source>
</evidence>
<dbReference type="GO" id="GO:0031012">
    <property type="term" value="C:extracellular matrix"/>
    <property type="evidence" value="ECO:0007669"/>
    <property type="project" value="TreeGrafter"/>
</dbReference>
<dbReference type="SUPFAM" id="SSF52058">
    <property type="entry name" value="L domain-like"/>
    <property type="match status" value="2"/>
</dbReference>
<evidence type="ECO:0000313" key="4">
    <source>
        <dbReference type="EMBL" id="CAH1788789.1"/>
    </source>
</evidence>
<dbReference type="Gene3D" id="3.80.10.10">
    <property type="entry name" value="Ribonuclease Inhibitor"/>
    <property type="match status" value="4"/>
</dbReference>
<keyword evidence="5" id="KW-1185">Reference proteome</keyword>
<keyword evidence="1" id="KW-0433">Leucine-rich repeat</keyword>
<keyword evidence="3" id="KW-0677">Repeat</keyword>
<dbReference type="SMART" id="SM00364">
    <property type="entry name" value="LRR_BAC"/>
    <property type="match status" value="4"/>
</dbReference>
<dbReference type="InterPro" id="IPR050328">
    <property type="entry name" value="Dev_Immune_Receptor"/>
</dbReference>
<dbReference type="Pfam" id="PF13306">
    <property type="entry name" value="LRR_5"/>
    <property type="match status" value="1"/>
</dbReference>
<keyword evidence="2" id="KW-0732">Signal</keyword>